<evidence type="ECO:0000313" key="2">
    <source>
        <dbReference type="EMBL" id="GAW94761.1"/>
    </source>
</evidence>
<sequence length="181" mass="19618">MTILKRSSHRQYPTSYLGIERGKQRGVVLVVSLIFLIALTAVASALMLNTTTDMKMSGASEMQVVANQQAFGAMDELIFRQVQHGVGQKNDFALPISNFAVDKSVLADLTSSNADGNITSASIGLSNNPLILEYPCPHSRNASSVQVFTCNILRVQITKQYGRNNTSTVQVNSGIAQQLLK</sequence>
<gene>
    <name evidence="2" type="primary">pilX</name>
    <name evidence="2" type="ORF">MTCD1_00358</name>
</gene>
<organism evidence="2 3">
    <name type="scientific">Colwellia marinimaniae</name>
    <dbReference type="NCBI Taxonomy" id="1513592"/>
    <lineage>
        <taxon>Bacteria</taxon>
        <taxon>Pseudomonadati</taxon>
        <taxon>Pseudomonadota</taxon>
        <taxon>Gammaproteobacteria</taxon>
        <taxon>Alteromonadales</taxon>
        <taxon>Colwelliaceae</taxon>
        <taxon>Colwellia</taxon>
    </lineage>
</organism>
<feature type="transmembrane region" description="Helical" evidence="1">
    <location>
        <begin position="27"/>
        <end position="48"/>
    </location>
</feature>
<proteinExistence type="predicted"/>
<reference evidence="2 3" key="1">
    <citation type="submission" date="2017-06" db="EMBL/GenBank/DDBJ databases">
        <title>Whole Genome Sequences of Colwellia marinimaniae MTCD1.</title>
        <authorList>
            <person name="Kusumoto H."/>
            <person name="Inoue M."/>
            <person name="Tanikawa K."/>
            <person name="Maeji H."/>
            <person name="Cameron J.H."/>
            <person name="Bartlett D.H."/>
        </authorList>
    </citation>
    <scope>NUCLEOTIDE SEQUENCE [LARGE SCALE GENOMIC DNA]</scope>
    <source>
        <strain evidence="2 3">MTCD1</strain>
    </source>
</reference>
<keyword evidence="1" id="KW-1133">Transmembrane helix</keyword>
<accession>A0ABQ0MQV9</accession>
<protein>
    <submittedName>
        <fullName evidence="2">Pilus assembly protein PilX</fullName>
    </submittedName>
</protein>
<evidence type="ECO:0000256" key="1">
    <source>
        <dbReference type="SAM" id="Phobius"/>
    </source>
</evidence>
<evidence type="ECO:0000313" key="3">
    <source>
        <dbReference type="Proteomes" id="UP000197068"/>
    </source>
</evidence>
<keyword evidence="1" id="KW-0812">Transmembrane</keyword>
<keyword evidence="1" id="KW-0472">Membrane</keyword>
<dbReference type="EMBL" id="BDQM01000002">
    <property type="protein sequence ID" value="GAW94761.1"/>
    <property type="molecule type" value="Genomic_DNA"/>
</dbReference>
<name>A0ABQ0MQV9_9GAMM</name>
<dbReference type="Proteomes" id="UP000197068">
    <property type="component" value="Unassembled WGS sequence"/>
</dbReference>
<keyword evidence="3" id="KW-1185">Reference proteome</keyword>
<comment type="caution">
    <text evidence="2">The sequence shown here is derived from an EMBL/GenBank/DDBJ whole genome shotgun (WGS) entry which is preliminary data.</text>
</comment>
<dbReference type="RefSeq" id="WP_057180060.1">
    <property type="nucleotide sequence ID" value="NZ_BDQM01000002.1"/>
</dbReference>